<feature type="compositionally biased region" description="Gly residues" evidence="1">
    <location>
        <begin position="714"/>
        <end position="723"/>
    </location>
</feature>
<dbReference type="InterPro" id="IPR036047">
    <property type="entry name" value="F-box-like_dom_sf"/>
</dbReference>
<evidence type="ECO:0000313" key="3">
    <source>
        <dbReference type="EMBL" id="KAK6948436.1"/>
    </source>
</evidence>
<feature type="region of interest" description="Disordered" evidence="1">
    <location>
        <begin position="700"/>
        <end position="732"/>
    </location>
</feature>
<comment type="caution">
    <text evidence="3">The sequence shown here is derived from an EMBL/GenBank/DDBJ whole genome shotgun (WGS) entry which is preliminary data.</text>
</comment>
<dbReference type="Proteomes" id="UP001369815">
    <property type="component" value="Unassembled WGS sequence"/>
</dbReference>
<dbReference type="AlphaFoldDB" id="A0AAX6M7P7"/>
<reference evidence="3 4" key="1">
    <citation type="journal article" date="2024" name="Front Chem Biol">
        <title>Unveiling the potential of Daldinia eschscholtzii MFLUCC 19-0629 through bioactivity and bioinformatics studies for enhanced sustainable agriculture production.</title>
        <authorList>
            <person name="Brooks S."/>
            <person name="Weaver J.A."/>
            <person name="Klomchit A."/>
            <person name="Alharthi S.A."/>
            <person name="Onlamun T."/>
            <person name="Nurani R."/>
            <person name="Vong T.K."/>
            <person name="Alberti F."/>
            <person name="Greco C."/>
        </authorList>
    </citation>
    <scope>NUCLEOTIDE SEQUENCE [LARGE SCALE GENOMIC DNA]</scope>
    <source>
        <strain evidence="3">MFLUCC 19-0629</strain>
    </source>
</reference>
<evidence type="ECO:0000259" key="2">
    <source>
        <dbReference type="PROSITE" id="PS50181"/>
    </source>
</evidence>
<gene>
    <name evidence="3" type="ORF">Daesc_010202</name>
</gene>
<dbReference type="InterPro" id="IPR001810">
    <property type="entry name" value="F-box_dom"/>
</dbReference>
<keyword evidence="4" id="KW-1185">Reference proteome</keyword>
<proteinExistence type="predicted"/>
<dbReference type="PROSITE" id="PS50181">
    <property type="entry name" value="FBOX"/>
    <property type="match status" value="1"/>
</dbReference>
<dbReference type="SUPFAM" id="SSF81383">
    <property type="entry name" value="F-box domain"/>
    <property type="match status" value="1"/>
</dbReference>
<evidence type="ECO:0000313" key="4">
    <source>
        <dbReference type="Proteomes" id="UP001369815"/>
    </source>
</evidence>
<feature type="domain" description="F-box" evidence="2">
    <location>
        <begin position="11"/>
        <end position="57"/>
    </location>
</feature>
<name>A0AAX6M7P7_9PEZI</name>
<organism evidence="3 4">
    <name type="scientific">Daldinia eschscholtzii</name>
    <dbReference type="NCBI Taxonomy" id="292717"/>
    <lineage>
        <taxon>Eukaryota</taxon>
        <taxon>Fungi</taxon>
        <taxon>Dikarya</taxon>
        <taxon>Ascomycota</taxon>
        <taxon>Pezizomycotina</taxon>
        <taxon>Sordariomycetes</taxon>
        <taxon>Xylariomycetidae</taxon>
        <taxon>Xylariales</taxon>
        <taxon>Hypoxylaceae</taxon>
        <taxon>Daldinia</taxon>
    </lineage>
</organism>
<evidence type="ECO:0000256" key="1">
    <source>
        <dbReference type="SAM" id="MobiDB-lite"/>
    </source>
</evidence>
<dbReference type="EMBL" id="JBANMG010000010">
    <property type="protein sequence ID" value="KAK6948436.1"/>
    <property type="molecule type" value="Genomic_DNA"/>
</dbReference>
<accession>A0AAX6M7P7</accession>
<protein>
    <recommendedName>
        <fullName evidence="2">F-box domain-containing protein</fullName>
    </recommendedName>
</protein>
<sequence>MASLPGAANNGWPLDRIPVEIFTHIAKFLPDRSDLKNLRLVNKEFNRKLHDHFFKRVVINVNLKLNAAFNIPRPGLDDYVPANITEYLMRSDSFRSISPQVRRIGLALELSEQELASPEDDGHEAIEVREWGIFRWPATIERRAETRIARLTQSLESARGVSYILANTTEVREIALSCDGCLGYLQGPDLNPYQPPGPPPVFGDPNVVPNTVRTTMDLSLPSLKVIFDRPYKLELMEAKLAAVGVHRKVIPLEILRLIRFEKTTMEGFTREDRWRAPLPRSRYGDMQVTRSPRDYDYRLQPDQLTETQARLLFHYITTHQALIQAFLLSVVDNSSSYTRLTKINIARIPSLHIDLLCRDDFWSGLPGVEEVSLGVVPDWREVIEENAYTITTRQVYPTAALPKVFRLLEDYIGAQSHIKKLHFEWLCGGEFAAGWLQREKHILPAPFLRKHRLVIHSGVDNLLILPHIQHLSLKNCWFAPNVFYRIIHTMSKDFSLETLDLESVSLTGPPIFRGDMPDVDDPGYETWPLGVWPSEASPIPGLLQEPLPLSWSHVIDMLTPGETIRERVFAEKFPLDPPLRIKKELNLRKITFKSCGYVMIPDKRFVSKRRFLGLYYPLALSQAVDQMTQRYVERWRELAGCMQVNTDRHLGYIFPLLNPREDYSLQKVHGLRPGWYGTYAWHLFRAAQEDGIPGAGVGRFSGTIGGEESADSSGRGGVDGGGEPQPYEFDTEDFDFAYEEDDLDGLHELLHSNEIRLGYSPHNNPFFPNMDDGDN</sequence>